<dbReference type="OrthoDB" id="10260625at2759"/>
<dbReference type="InterPro" id="IPR036815">
    <property type="entry name" value="14-3-3_dom_sf"/>
</dbReference>
<dbReference type="PANTHER" id="PTHR18860">
    <property type="entry name" value="14-3-3 PROTEIN"/>
    <property type="match status" value="1"/>
</dbReference>
<reference evidence="3 4" key="1">
    <citation type="submission" date="2018-06" db="EMBL/GenBank/DDBJ databases">
        <title>A transcriptomic atlas of mushroom development highlights an independent origin of complex multicellularity.</title>
        <authorList>
            <consortium name="DOE Joint Genome Institute"/>
            <person name="Krizsan K."/>
            <person name="Almasi E."/>
            <person name="Merenyi Z."/>
            <person name="Sahu N."/>
            <person name="Viragh M."/>
            <person name="Koszo T."/>
            <person name="Mondo S."/>
            <person name="Kiss B."/>
            <person name="Balint B."/>
            <person name="Kues U."/>
            <person name="Barry K."/>
            <person name="Hegedus J.C."/>
            <person name="Henrissat B."/>
            <person name="Johnson J."/>
            <person name="Lipzen A."/>
            <person name="Ohm R."/>
            <person name="Nagy I."/>
            <person name="Pangilinan J."/>
            <person name="Yan J."/>
            <person name="Xiong Y."/>
            <person name="Grigoriev I.V."/>
            <person name="Hibbett D.S."/>
            <person name="Nagy L.G."/>
        </authorList>
    </citation>
    <scope>NUCLEOTIDE SEQUENCE [LARGE SCALE GENOMIC DNA]</scope>
    <source>
        <strain evidence="3 4">SZMC22713</strain>
    </source>
</reference>
<evidence type="ECO:0000313" key="3">
    <source>
        <dbReference type="EMBL" id="TDL13553.1"/>
    </source>
</evidence>
<accession>A0A4Y7PE20</accession>
<keyword evidence="4" id="KW-1185">Reference proteome</keyword>
<name>A0A4Y7PE20_9AGAM</name>
<dbReference type="InterPro" id="IPR000308">
    <property type="entry name" value="14-3-3"/>
</dbReference>
<proteinExistence type="inferred from homology"/>
<dbReference type="Gene3D" id="1.20.190.20">
    <property type="entry name" value="14-3-3 domain"/>
    <property type="match status" value="1"/>
</dbReference>
<feature type="domain" description="14-3-3" evidence="2">
    <location>
        <begin position="1"/>
        <end position="165"/>
    </location>
</feature>
<dbReference type="VEuPathDB" id="FungiDB:BD410DRAFT_817299"/>
<dbReference type="AlphaFoldDB" id="A0A4Y7PE20"/>
<dbReference type="SMART" id="SM00101">
    <property type="entry name" value="14_3_3"/>
    <property type="match status" value="1"/>
</dbReference>
<comment type="similarity">
    <text evidence="1">Belongs to the 14-3-3 family.</text>
</comment>
<dbReference type="SUPFAM" id="SSF48445">
    <property type="entry name" value="14-3-3 protein"/>
    <property type="match status" value="1"/>
</dbReference>
<evidence type="ECO:0000313" key="4">
    <source>
        <dbReference type="Proteomes" id="UP000294933"/>
    </source>
</evidence>
<dbReference type="Proteomes" id="UP000294933">
    <property type="component" value="Unassembled WGS sequence"/>
</dbReference>
<sequence length="165" mass="18626">MEISELPDPPRTVEERNLLYAAHKNVISMLRVLKEGSEGNEAQVSMTTGYPEKVKSELANICDEVSKSTTGSSSPRLLQAIRRFYHKMSVSYVALVRADKSLKAYKAASDVTVTELPPTHSIRLGLALNFSVFYYEILDSLDRACRLAKQAFQQRHHRARQPTEE</sequence>
<dbReference type="InterPro" id="IPR023410">
    <property type="entry name" value="14-3-3_domain"/>
</dbReference>
<organism evidence="3 4">
    <name type="scientific">Rickenella mellea</name>
    <dbReference type="NCBI Taxonomy" id="50990"/>
    <lineage>
        <taxon>Eukaryota</taxon>
        <taxon>Fungi</taxon>
        <taxon>Dikarya</taxon>
        <taxon>Basidiomycota</taxon>
        <taxon>Agaricomycotina</taxon>
        <taxon>Agaricomycetes</taxon>
        <taxon>Hymenochaetales</taxon>
        <taxon>Rickenellaceae</taxon>
        <taxon>Rickenella</taxon>
    </lineage>
</organism>
<protein>
    <submittedName>
        <fullName evidence="3">14-3-3 protein</fullName>
    </submittedName>
</protein>
<dbReference type="STRING" id="50990.A0A4Y7PE20"/>
<dbReference type="Pfam" id="PF00244">
    <property type="entry name" value="14-3-3"/>
    <property type="match status" value="1"/>
</dbReference>
<gene>
    <name evidence="3" type="ORF">BD410DRAFT_817299</name>
</gene>
<dbReference type="EMBL" id="ML170553">
    <property type="protein sequence ID" value="TDL13553.1"/>
    <property type="molecule type" value="Genomic_DNA"/>
</dbReference>
<evidence type="ECO:0000256" key="1">
    <source>
        <dbReference type="ARBA" id="ARBA00006141"/>
    </source>
</evidence>
<evidence type="ECO:0000259" key="2">
    <source>
        <dbReference type="SMART" id="SM00101"/>
    </source>
</evidence>